<sequence>MLRRVASRTPTFAHARTYVSVAEPIGQGRVVPLKYESLKPVYVPKSYTKQLFVLGFWNCSNQLPNWIMAITLIWAAHGGFSGHLPPDPHALHP</sequence>
<dbReference type="Proteomes" id="UP000051952">
    <property type="component" value="Unassembled WGS sequence"/>
</dbReference>
<dbReference type="EMBL" id="CYKH01000376">
    <property type="protein sequence ID" value="CUF65487.1"/>
    <property type="molecule type" value="Genomic_DNA"/>
</dbReference>
<proteinExistence type="predicted"/>
<dbReference type="OrthoDB" id="274898at2759"/>
<dbReference type="AlphaFoldDB" id="A0A0S4ISG4"/>
<keyword evidence="2" id="KW-1185">Reference proteome</keyword>
<dbReference type="OMA" id="CVMPMKF"/>
<protein>
    <submittedName>
        <fullName evidence="1">Uncharacterized protein</fullName>
    </submittedName>
</protein>
<evidence type="ECO:0000313" key="2">
    <source>
        <dbReference type="Proteomes" id="UP000051952"/>
    </source>
</evidence>
<gene>
    <name evidence="1" type="ORF">BSAL_64505</name>
</gene>
<reference evidence="2" key="1">
    <citation type="submission" date="2015-09" db="EMBL/GenBank/DDBJ databases">
        <authorList>
            <consortium name="Pathogen Informatics"/>
        </authorList>
    </citation>
    <scope>NUCLEOTIDE SEQUENCE [LARGE SCALE GENOMIC DNA]</scope>
    <source>
        <strain evidence="2">Lake Konstanz</strain>
    </source>
</reference>
<accession>A0A0S4ISG4</accession>
<organism evidence="1 2">
    <name type="scientific">Bodo saltans</name>
    <name type="common">Flagellated protozoan</name>
    <dbReference type="NCBI Taxonomy" id="75058"/>
    <lineage>
        <taxon>Eukaryota</taxon>
        <taxon>Discoba</taxon>
        <taxon>Euglenozoa</taxon>
        <taxon>Kinetoplastea</taxon>
        <taxon>Metakinetoplastina</taxon>
        <taxon>Eubodonida</taxon>
        <taxon>Bodonidae</taxon>
        <taxon>Bodo</taxon>
    </lineage>
</organism>
<dbReference type="VEuPathDB" id="TriTrypDB:BSAL_64505"/>
<name>A0A0S4ISG4_BODSA</name>
<evidence type="ECO:0000313" key="1">
    <source>
        <dbReference type="EMBL" id="CUF65487.1"/>
    </source>
</evidence>